<feature type="non-terminal residue" evidence="7">
    <location>
        <position position="191"/>
    </location>
</feature>
<keyword evidence="5 6" id="KW-0472">Membrane</keyword>
<evidence type="ECO:0000256" key="3">
    <source>
        <dbReference type="ARBA" id="ARBA00022692"/>
    </source>
</evidence>
<sequence length="191" mass="19109">MRRGGGASAGDARHSRLPPALVLAGAAALAVWALGLDYALAQAAFVMTYAIAGLGLIVIVGQCGQISLGQGALLALGAYAQTVLNLRGVPAPLSVPLAIALGAAGGWLASLPARRLGGLYFAMSTLAFALIVEEGLGRWESLTRGAAGLTVPALGLGGWVADAAPAQAAVSLVALGLAWLCCRRWVGSRLG</sequence>
<gene>
    <name evidence="7" type="ORF">GPA25_20440</name>
</gene>
<proteinExistence type="predicted"/>
<name>A0ABX1QHT9_9RHOO</name>
<dbReference type="Proteomes" id="UP000648984">
    <property type="component" value="Unassembled WGS sequence"/>
</dbReference>
<dbReference type="InterPro" id="IPR043428">
    <property type="entry name" value="LivM-like"/>
</dbReference>
<evidence type="ECO:0000313" key="8">
    <source>
        <dbReference type="Proteomes" id="UP000648984"/>
    </source>
</evidence>
<dbReference type="CDD" id="cd06581">
    <property type="entry name" value="TM_PBP1_LivM_like"/>
    <property type="match status" value="1"/>
</dbReference>
<feature type="transmembrane region" description="Helical" evidence="6">
    <location>
        <begin position="116"/>
        <end position="132"/>
    </location>
</feature>
<evidence type="ECO:0000256" key="2">
    <source>
        <dbReference type="ARBA" id="ARBA00022475"/>
    </source>
</evidence>
<dbReference type="InterPro" id="IPR001851">
    <property type="entry name" value="ABC_transp_permease"/>
</dbReference>
<feature type="transmembrane region" description="Helical" evidence="6">
    <location>
        <begin position="91"/>
        <end position="110"/>
    </location>
</feature>
<evidence type="ECO:0000256" key="6">
    <source>
        <dbReference type="SAM" id="Phobius"/>
    </source>
</evidence>
<dbReference type="EMBL" id="WTVQ01000051">
    <property type="protein sequence ID" value="NMG77127.1"/>
    <property type="molecule type" value="Genomic_DNA"/>
</dbReference>
<accession>A0ABX1QHT9</accession>
<dbReference type="RefSeq" id="WP_169262262.1">
    <property type="nucleotide sequence ID" value="NZ_WTVQ01000051.1"/>
</dbReference>
<organism evidence="7 8">
    <name type="scientific">Aromatoleum diolicum</name>
    <dbReference type="NCBI Taxonomy" id="75796"/>
    <lineage>
        <taxon>Bacteria</taxon>
        <taxon>Pseudomonadati</taxon>
        <taxon>Pseudomonadota</taxon>
        <taxon>Betaproteobacteria</taxon>
        <taxon>Rhodocyclales</taxon>
        <taxon>Rhodocyclaceae</taxon>
        <taxon>Aromatoleum</taxon>
    </lineage>
</organism>
<keyword evidence="2" id="KW-1003">Cell membrane</keyword>
<feature type="transmembrane region" description="Helical" evidence="6">
    <location>
        <begin position="20"/>
        <end position="40"/>
    </location>
</feature>
<reference evidence="7 8" key="1">
    <citation type="submission" date="2019-12" db="EMBL/GenBank/DDBJ databases">
        <title>Comparative genomics gives insights into the taxonomy of the Azoarcus-Aromatoleum group and reveals separate origins of nif in the plant-associated Azoarcus and non-plant-associated Aromatoleum sub-groups.</title>
        <authorList>
            <person name="Lafos M."/>
            <person name="Maluk M."/>
            <person name="Batista M."/>
            <person name="Junghare M."/>
            <person name="Carmona M."/>
            <person name="Faoro H."/>
            <person name="Cruz L.M."/>
            <person name="Battistoni F."/>
            <person name="De Souza E."/>
            <person name="Pedrosa F."/>
            <person name="Chen W.-M."/>
            <person name="Poole P.S."/>
            <person name="Dixon R.A."/>
            <person name="James E.K."/>
        </authorList>
    </citation>
    <scope>NUCLEOTIDE SEQUENCE [LARGE SCALE GENOMIC DNA]</scope>
    <source>
        <strain evidence="7 8">22Lin</strain>
    </source>
</reference>
<evidence type="ECO:0000256" key="1">
    <source>
        <dbReference type="ARBA" id="ARBA00004651"/>
    </source>
</evidence>
<protein>
    <submittedName>
        <fullName evidence="7">Branched-chain amino acid ABC transporter permease</fullName>
    </submittedName>
</protein>
<keyword evidence="4 6" id="KW-1133">Transmembrane helix</keyword>
<dbReference type="PANTHER" id="PTHR30482">
    <property type="entry name" value="HIGH-AFFINITY BRANCHED-CHAIN AMINO ACID TRANSPORT SYSTEM PERMEASE"/>
    <property type="match status" value="1"/>
</dbReference>
<feature type="transmembrane region" description="Helical" evidence="6">
    <location>
        <begin position="46"/>
        <end position="79"/>
    </location>
</feature>
<feature type="transmembrane region" description="Helical" evidence="6">
    <location>
        <begin position="167"/>
        <end position="186"/>
    </location>
</feature>
<evidence type="ECO:0000256" key="4">
    <source>
        <dbReference type="ARBA" id="ARBA00022989"/>
    </source>
</evidence>
<comment type="caution">
    <text evidence="7">The sequence shown here is derived from an EMBL/GenBank/DDBJ whole genome shotgun (WGS) entry which is preliminary data.</text>
</comment>
<evidence type="ECO:0000313" key="7">
    <source>
        <dbReference type="EMBL" id="NMG77127.1"/>
    </source>
</evidence>
<dbReference type="PANTHER" id="PTHR30482:SF10">
    <property type="entry name" value="HIGH-AFFINITY BRANCHED-CHAIN AMINO ACID TRANSPORT PROTEIN BRAE"/>
    <property type="match status" value="1"/>
</dbReference>
<keyword evidence="3 6" id="KW-0812">Transmembrane</keyword>
<keyword evidence="8" id="KW-1185">Reference proteome</keyword>
<comment type="subcellular location">
    <subcellularLocation>
        <location evidence="1">Cell membrane</location>
        <topology evidence="1">Multi-pass membrane protein</topology>
    </subcellularLocation>
</comment>
<evidence type="ECO:0000256" key="5">
    <source>
        <dbReference type="ARBA" id="ARBA00023136"/>
    </source>
</evidence>
<dbReference type="Pfam" id="PF02653">
    <property type="entry name" value="BPD_transp_2"/>
    <property type="match status" value="1"/>
</dbReference>